<evidence type="ECO:0000313" key="2">
    <source>
        <dbReference type="EMBL" id="KAF8450425.1"/>
    </source>
</evidence>
<protein>
    <submittedName>
        <fullName evidence="2">Uncharacterized protein</fullName>
    </submittedName>
</protein>
<proteinExistence type="predicted"/>
<evidence type="ECO:0000313" key="3">
    <source>
        <dbReference type="Proteomes" id="UP001194468"/>
    </source>
</evidence>
<reference evidence="2" key="1">
    <citation type="submission" date="2019-10" db="EMBL/GenBank/DDBJ databases">
        <authorList>
            <consortium name="DOE Joint Genome Institute"/>
            <person name="Kuo A."/>
            <person name="Miyauchi S."/>
            <person name="Kiss E."/>
            <person name="Drula E."/>
            <person name="Kohler A."/>
            <person name="Sanchez-Garcia M."/>
            <person name="Andreopoulos B."/>
            <person name="Barry K.W."/>
            <person name="Bonito G."/>
            <person name="Buee M."/>
            <person name="Carver A."/>
            <person name="Chen C."/>
            <person name="Cichocki N."/>
            <person name="Clum A."/>
            <person name="Culley D."/>
            <person name="Crous P.W."/>
            <person name="Fauchery L."/>
            <person name="Girlanda M."/>
            <person name="Hayes R."/>
            <person name="Keri Z."/>
            <person name="LaButti K."/>
            <person name="Lipzen A."/>
            <person name="Lombard V."/>
            <person name="Magnuson J."/>
            <person name="Maillard F."/>
            <person name="Morin E."/>
            <person name="Murat C."/>
            <person name="Nolan M."/>
            <person name="Ohm R."/>
            <person name="Pangilinan J."/>
            <person name="Pereira M."/>
            <person name="Perotto S."/>
            <person name="Peter M."/>
            <person name="Riley R."/>
            <person name="Sitrit Y."/>
            <person name="Stielow B."/>
            <person name="Szollosi G."/>
            <person name="Zifcakova L."/>
            <person name="Stursova M."/>
            <person name="Spatafora J.W."/>
            <person name="Tedersoo L."/>
            <person name="Vaario L.-M."/>
            <person name="Yamada A."/>
            <person name="Yan M."/>
            <person name="Wang P."/>
            <person name="Xu J."/>
            <person name="Bruns T."/>
            <person name="Baldrian P."/>
            <person name="Vilgalys R."/>
            <person name="Henrissat B."/>
            <person name="Grigoriev I.V."/>
            <person name="Hibbett D."/>
            <person name="Nagy L.G."/>
            <person name="Martin F.M."/>
        </authorList>
    </citation>
    <scope>NUCLEOTIDE SEQUENCE</scope>
    <source>
        <strain evidence="2">BED1</strain>
    </source>
</reference>
<dbReference type="AlphaFoldDB" id="A0AAD4GKZ6"/>
<keyword evidence="1" id="KW-0472">Membrane</keyword>
<accession>A0AAD4GKZ6</accession>
<feature type="transmembrane region" description="Helical" evidence="1">
    <location>
        <begin position="35"/>
        <end position="54"/>
    </location>
</feature>
<evidence type="ECO:0000256" key="1">
    <source>
        <dbReference type="SAM" id="Phobius"/>
    </source>
</evidence>
<reference evidence="2" key="2">
    <citation type="journal article" date="2020" name="Nat. Commun.">
        <title>Large-scale genome sequencing of mycorrhizal fungi provides insights into the early evolution of symbiotic traits.</title>
        <authorList>
            <person name="Miyauchi S."/>
            <person name="Kiss E."/>
            <person name="Kuo A."/>
            <person name="Drula E."/>
            <person name="Kohler A."/>
            <person name="Sanchez-Garcia M."/>
            <person name="Morin E."/>
            <person name="Andreopoulos B."/>
            <person name="Barry K.W."/>
            <person name="Bonito G."/>
            <person name="Buee M."/>
            <person name="Carver A."/>
            <person name="Chen C."/>
            <person name="Cichocki N."/>
            <person name="Clum A."/>
            <person name="Culley D."/>
            <person name="Crous P.W."/>
            <person name="Fauchery L."/>
            <person name="Girlanda M."/>
            <person name="Hayes R.D."/>
            <person name="Keri Z."/>
            <person name="LaButti K."/>
            <person name="Lipzen A."/>
            <person name="Lombard V."/>
            <person name="Magnuson J."/>
            <person name="Maillard F."/>
            <person name="Murat C."/>
            <person name="Nolan M."/>
            <person name="Ohm R.A."/>
            <person name="Pangilinan J."/>
            <person name="Pereira M.F."/>
            <person name="Perotto S."/>
            <person name="Peter M."/>
            <person name="Pfister S."/>
            <person name="Riley R."/>
            <person name="Sitrit Y."/>
            <person name="Stielow J.B."/>
            <person name="Szollosi G."/>
            <person name="Zifcakova L."/>
            <person name="Stursova M."/>
            <person name="Spatafora J.W."/>
            <person name="Tedersoo L."/>
            <person name="Vaario L.M."/>
            <person name="Yamada A."/>
            <person name="Yan M."/>
            <person name="Wang P."/>
            <person name="Xu J."/>
            <person name="Bruns T."/>
            <person name="Baldrian P."/>
            <person name="Vilgalys R."/>
            <person name="Dunand C."/>
            <person name="Henrissat B."/>
            <person name="Grigoriev I.V."/>
            <person name="Hibbett D."/>
            <person name="Nagy L.G."/>
            <person name="Martin F.M."/>
        </authorList>
    </citation>
    <scope>NUCLEOTIDE SEQUENCE</scope>
    <source>
        <strain evidence="2">BED1</strain>
    </source>
</reference>
<dbReference type="Proteomes" id="UP001194468">
    <property type="component" value="Unassembled WGS sequence"/>
</dbReference>
<comment type="caution">
    <text evidence="2">The sequence shown here is derived from an EMBL/GenBank/DDBJ whole genome shotgun (WGS) entry which is preliminary data.</text>
</comment>
<dbReference type="EMBL" id="WHUW01000002">
    <property type="protein sequence ID" value="KAF8450425.1"/>
    <property type="molecule type" value="Genomic_DNA"/>
</dbReference>
<organism evidence="2 3">
    <name type="scientific">Boletus edulis BED1</name>
    <dbReference type="NCBI Taxonomy" id="1328754"/>
    <lineage>
        <taxon>Eukaryota</taxon>
        <taxon>Fungi</taxon>
        <taxon>Dikarya</taxon>
        <taxon>Basidiomycota</taxon>
        <taxon>Agaricomycotina</taxon>
        <taxon>Agaricomycetes</taxon>
        <taxon>Agaricomycetidae</taxon>
        <taxon>Boletales</taxon>
        <taxon>Boletineae</taxon>
        <taxon>Boletaceae</taxon>
        <taxon>Boletoideae</taxon>
        <taxon>Boletus</taxon>
    </lineage>
</organism>
<sequence length="81" mass="9221">MLLNMTCLYARSSQDSRRLRSHYRLWLKVGVHPRWITLGIIVVYTGITMMSTIARTRECLEHVHVEGHPQGAGDALKADVC</sequence>
<name>A0AAD4GKZ6_BOLED</name>
<keyword evidence="1" id="KW-0812">Transmembrane</keyword>
<gene>
    <name evidence="2" type="ORF">L210DRAFT_290676</name>
</gene>
<keyword evidence="3" id="KW-1185">Reference proteome</keyword>
<keyword evidence="1" id="KW-1133">Transmembrane helix</keyword>